<name>W5YS99_9GAMM</name>
<evidence type="ECO:0000259" key="1">
    <source>
        <dbReference type="SMART" id="SM00986"/>
    </source>
</evidence>
<protein>
    <submittedName>
        <fullName evidence="2">IclR family transcriptional regulator</fullName>
    </submittedName>
</protein>
<dbReference type="PANTHER" id="PTHR42160">
    <property type="entry name" value="URACIL-DNA GLYCOSYLASE SUPERFAMILY PROTEIN"/>
    <property type="match status" value="1"/>
</dbReference>
<feature type="domain" description="Uracil-DNA glycosylase-like" evidence="1">
    <location>
        <begin position="30"/>
        <end position="186"/>
    </location>
</feature>
<gene>
    <name evidence="2" type="ORF">AU14_14355</name>
</gene>
<dbReference type="HOGENOM" id="CLU_075800_0_0_6"/>
<sequence length="195" mass="22146">MSELSFAELVARVRACTLCAEFLPLGPRPVIQLSESSRILVVGQAPGRRVHETGLPFNDPSGDRLREWMGVTRDTFYDEQKLAILPMGFCYPGTGKSGDLPPRPECAPAWRSELLRRLPNIGLTLVIGQYAQAWHLGGKSRSVTEQVRHWQDHWPAVVPMPHPSPRNNLWLRRNPWFEQDVIPAVQQRVAQLLRE</sequence>
<dbReference type="Pfam" id="PF03167">
    <property type="entry name" value="UDG"/>
    <property type="match status" value="1"/>
</dbReference>
<dbReference type="AlphaFoldDB" id="W5YS99"/>
<reference evidence="2 3" key="1">
    <citation type="journal article" date="2014" name="Genome Announc.">
        <title>Draft Genome Sequences of Marinobacter similis A3d10T and Marinobacter salarius R9SW1T.</title>
        <authorList>
            <person name="Ivanova E.P."/>
            <person name="Ng H.J."/>
            <person name="Webb H.K."/>
            <person name="Feng G."/>
            <person name="Oshima K."/>
            <person name="Hattori M."/>
            <person name="Ohkuma M."/>
            <person name="Sergeev A.F."/>
            <person name="Mikhailov V.V."/>
            <person name="Crawford R.J."/>
            <person name="Sawabe T."/>
        </authorList>
    </citation>
    <scope>NUCLEOTIDE SEQUENCE [LARGE SCALE GENOMIC DNA]</scope>
    <source>
        <strain evidence="2 3">A3d10</strain>
    </source>
</reference>
<dbReference type="EMBL" id="CP007151">
    <property type="protein sequence ID" value="AHI29348.1"/>
    <property type="molecule type" value="Genomic_DNA"/>
</dbReference>
<dbReference type="KEGG" id="msx:AU14_14355"/>
<dbReference type="PANTHER" id="PTHR42160:SF1">
    <property type="entry name" value="URACIL-DNA GLYCOSYLASE SUPERFAMILY PROTEIN"/>
    <property type="match status" value="1"/>
</dbReference>
<organism evidence="2 3">
    <name type="scientific">Marinobacter similis</name>
    <dbReference type="NCBI Taxonomy" id="1420916"/>
    <lineage>
        <taxon>Bacteria</taxon>
        <taxon>Pseudomonadati</taxon>
        <taxon>Pseudomonadota</taxon>
        <taxon>Gammaproteobacteria</taxon>
        <taxon>Pseudomonadales</taxon>
        <taxon>Marinobacteraceae</taxon>
        <taxon>Marinobacter</taxon>
    </lineage>
</organism>
<accession>W5YS99</accession>
<dbReference type="InterPro" id="IPR005122">
    <property type="entry name" value="Uracil-DNA_glycosylase-like"/>
</dbReference>
<dbReference type="STRING" id="1420916.AU14_14355"/>
<evidence type="ECO:0000313" key="2">
    <source>
        <dbReference type="EMBL" id="AHI29348.1"/>
    </source>
</evidence>
<dbReference type="SMART" id="SM00987">
    <property type="entry name" value="UreE_C"/>
    <property type="match status" value="1"/>
</dbReference>
<dbReference type="CDD" id="cd10033">
    <property type="entry name" value="UDG_like"/>
    <property type="match status" value="1"/>
</dbReference>
<dbReference type="OrthoDB" id="9789139at2"/>
<dbReference type="Proteomes" id="UP000061489">
    <property type="component" value="Chromosome"/>
</dbReference>
<keyword evidence="3" id="KW-1185">Reference proteome</keyword>
<dbReference type="InterPro" id="IPR047124">
    <property type="entry name" value="HI_0220.2"/>
</dbReference>
<proteinExistence type="predicted"/>
<dbReference type="Gene3D" id="3.40.470.10">
    <property type="entry name" value="Uracil-DNA glycosylase-like domain"/>
    <property type="match status" value="1"/>
</dbReference>
<dbReference type="SUPFAM" id="SSF52141">
    <property type="entry name" value="Uracil-DNA glycosylase-like"/>
    <property type="match status" value="1"/>
</dbReference>
<dbReference type="InterPro" id="IPR036895">
    <property type="entry name" value="Uracil-DNA_glycosylase-like_sf"/>
</dbReference>
<dbReference type="SMART" id="SM00986">
    <property type="entry name" value="UDG"/>
    <property type="match status" value="1"/>
</dbReference>
<evidence type="ECO:0000313" key="3">
    <source>
        <dbReference type="Proteomes" id="UP000061489"/>
    </source>
</evidence>